<dbReference type="RefSeq" id="WP_053124484.1">
    <property type="nucleotide sequence ID" value="NZ_CP022201.1"/>
</dbReference>
<feature type="chain" id="PRO_5010455454" evidence="5">
    <location>
        <begin position="20"/>
        <end position="475"/>
    </location>
</feature>
<dbReference type="InterPro" id="IPR010538">
    <property type="entry name" value="DHOR"/>
</dbReference>
<dbReference type="PANTHER" id="PTHR30600:SF4">
    <property type="entry name" value="CYTOCHROME C DOMAIN-CONTAINING PROTEIN"/>
    <property type="match status" value="1"/>
</dbReference>
<dbReference type="Pfam" id="PF06537">
    <property type="entry name" value="DHOR"/>
    <property type="match status" value="1"/>
</dbReference>
<evidence type="ECO:0000256" key="3">
    <source>
        <dbReference type="ARBA" id="ARBA00023004"/>
    </source>
</evidence>
<dbReference type="InterPro" id="IPR009056">
    <property type="entry name" value="Cyt_c-like_dom"/>
</dbReference>
<dbReference type="GO" id="GO:0004130">
    <property type="term" value="F:cytochrome-c peroxidase activity"/>
    <property type="evidence" value="ECO:0007669"/>
    <property type="project" value="TreeGrafter"/>
</dbReference>
<keyword evidence="3 4" id="KW-0408">Iron</keyword>
<evidence type="ECO:0000256" key="2">
    <source>
        <dbReference type="ARBA" id="ARBA00022723"/>
    </source>
</evidence>
<dbReference type="AlphaFoldDB" id="A0A176NR46"/>
<dbReference type="EMBL" id="CP022202">
    <property type="protein sequence ID" value="AXA62585.1"/>
    <property type="molecule type" value="Genomic_DNA"/>
</dbReference>
<keyword evidence="5" id="KW-0732">Signal</keyword>
<organism evidence="7 8">
    <name type="scientific">Pseudomonas thivervalensis</name>
    <dbReference type="NCBI Taxonomy" id="86265"/>
    <lineage>
        <taxon>Bacteria</taxon>
        <taxon>Pseudomonadati</taxon>
        <taxon>Pseudomonadota</taxon>
        <taxon>Gammaproteobacteria</taxon>
        <taxon>Pseudomonadales</taxon>
        <taxon>Pseudomonadaceae</taxon>
        <taxon>Pseudomonas</taxon>
    </lineage>
</organism>
<evidence type="ECO:0000256" key="1">
    <source>
        <dbReference type="ARBA" id="ARBA00022617"/>
    </source>
</evidence>
<dbReference type="SUPFAM" id="SSF46626">
    <property type="entry name" value="Cytochrome c"/>
    <property type="match status" value="1"/>
</dbReference>
<dbReference type="PIRSF" id="PIRSF028099">
    <property type="entry name" value="DUF1111"/>
    <property type="match status" value="1"/>
</dbReference>
<dbReference type="InterPro" id="IPR036909">
    <property type="entry name" value="Cyt_c-like_dom_sf"/>
</dbReference>
<feature type="domain" description="Cytochrome c" evidence="6">
    <location>
        <begin position="343"/>
        <end position="475"/>
    </location>
</feature>
<evidence type="ECO:0000313" key="7">
    <source>
        <dbReference type="EMBL" id="AXA62585.1"/>
    </source>
</evidence>
<dbReference type="Gene3D" id="1.10.760.10">
    <property type="entry name" value="Cytochrome c-like domain"/>
    <property type="match status" value="1"/>
</dbReference>
<dbReference type="PROSITE" id="PS51007">
    <property type="entry name" value="CYTC"/>
    <property type="match status" value="1"/>
</dbReference>
<dbReference type="Proteomes" id="UP000251666">
    <property type="component" value="Chromosome"/>
</dbReference>
<dbReference type="GO" id="GO:0046872">
    <property type="term" value="F:metal ion binding"/>
    <property type="evidence" value="ECO:0007669"/>
    <property type="project" value="UniProtKB-KW"/>
</dbReference>
<proteinExistence type="predicted"/>
<dbReference type="OrthoDB" id="9805202at2"/>
<keyword evidence="1 4" id="KW-0349">Heme</keyword>
<keyword evidence="2 4" id="KW-0479">Metal-binding</keyword>
<evidence type="ECO:0000256" key="4">
    <source>
        <dbReference type="PROSITE-ProRule" id="PRU00433"/>
    </source>
</evidence>
<dbReference type="GeneID" id="301221050"/>
<evidence type="ECO:0000256" key="5">
    <source>
        <dbReference type="SAM" id="SignalP"/>
    </source>
</evidence>
<evidence type="ECO:0000313" key="8">
    <source>
        <dbReference type="Proteomes" id="UP000251666"/>
    </source>
</evidence>
<protein>
    <submittedName>
        <fullName evidence="7">Thiol oxidoreductase</fullName>
    </submittedName>
</protein>
<dbReference type="GO" id="GO:0009055">
    <property type="term" value="F:electron transfer activity"/>
    <property type="evidence" value="ECO:0007669"/>
    <property type="project" value="InterPro"/>
</dbReference>
<feature type="signal peptide" evidence="5">
    <location>
        <begin position="1"/>
        <end position="19"/>
    </location>
</feature>
<evidence type="ECO:0000259" key="6">
    <source>
        <dbReference type="PROSITE" id="PS51007"/>
    </source>
</evidence>
<dbReference type="KEGG" id="pthv:CE140_21195"/>
<name>A0A176NR46_9PSED</name>
<dbReference type="PROSITE" id="PS51257">
    <property type="entry name" value="PROKAR_LIPOPROTEIN"/>
    <property type="match status" value="1"/>
</dbReference>
<gene>
    <name evidence="7" type="ORF">CEQ51_21745</name>
</gene>
<sequence>MPSLPLRLCALFMALGLSACDDAPRFTQAEPGEARSGGAATVRKSDQNAFSLPSANLPPSRRVDFSVGNSFFRSPWVIAPSTTTARDGLGPLFNTNACQNCHVKDGRGHPPAPDATSAVSMLVRLSIPDAPAYAKVIEQLGVVPEPVYGGQLQDMSVPGVAPEGKVRVDYSPVPVRFKDGTVVELRKPNLQITQLGYGPMHPDTRFSARVAPPMIGLGLLEAIPDEALLANAEAQARENNGIAGRPNLVWDDVQQKTVLGRFGWKAGQPNLNQQNVHAFSGDMGLTTSLRPFDDCTEAQVDCKRAPSGNGPAGEPEVSDNILRLVLFYSRNLAVPARRDVNSPQVLAGKNLFFQAGCQSCHTPKYTTAANAAEPELANQVIRPYSDLLLHDMGEGLADNRSEFKASGRDWRTPPLWGIGLTETVNGHTQFLHDGRARNLLEAVLWHGGEAQAAQRQVLAFNAEQRAALLAFLNSL</sequence>
<accession>A0A176NR46</accession>
<keyword evidence="8" id="KW-1185">Reference proteome</keyword>
<dbReference type="GO" id="GO:0020037">
    <property type="term" value="F:heme binding"/>
    <property type="evidence" value="ECO:0007669"/>
    <property type="project" value="InterPro"/>
</dbReference>
<reference evidence="8" key="1">
    <citation type="journal article" date="2021" name="Front. Microbiol.">
        <title>Genomic Analysis of the 1-Aminocyclopropane-1-Carboxylate Deaminase-Producing Pseudomonas thivervalensis SC5 Reveals Its Multifaceted Roles in Soil and in Beneficial Interactions With Plants.</title>
        <authorList>
            <person name="Nascimento F.X."/>
            <person name="Uron P."/>
            <person name="Glick B.R."/>
            <person name="Giachini A."/>
            <person name="Rossi M.J."/>
        </authorList>
    </citation>
    <scope>NUCLEOTIDE SEQUENCE [LARGE SCALE GENOMIC DNA]</scope>
    <source>
        <strain evidence="8">PLM3</strain>
    </source>
</reference>
<dbReference type="InterPro" id="IPR051395">
    <property type="entry name" value="Cytochrome_c_Peroxidase/MauG"/>
</dbReference>
<dbReference type="PANTHER" id="PTHR30600">
    <property type="entry name" value="CYTOCHROME C PEROXIDASE-RELATED"/>
    <property type="match status" value="1"/>
</dbReference>